<keyword evidence="2" id="KW-1185">Reference proteome</keyword>
<dbReference type="VEuPathDB" id="FungiDB:AN7963"/>
<name>Q5AUR7_EMENI</name>
<organism evidence="1 2">
    <name type="scientific">Emericella nidulans (strain FGSC A4 / ATCC 38163 / CBS 112.46 / NRRL 194 / M139)</name>
    <name type="common">Aspergillus nidulans</name>
    <dbReference type="NCBI Taxonomy" id="227321"/>
    <lineage>
        <taxon>Eukaryota</taxon>
        <taxon>Fungi</taxon>
        <taxon>Dikarya</taxon>
        <taxon>Ascomycota</taxon>
        <taxon>Pezizomycotina</taxon>
        <taxon>Eurotiomycetes</taxon>
        <taxon>Eurotiomycetidae</taxon>
        <taxon>Eurotiales</taxon>
        <taxon>Aspergillaceae</taxon>
        <taxon>Aspergillus</taxon>
        <taxon>Aspergillus subgen. Nidulantes</taxon>
    </lineage>
</organism>
<dbReference type="InParanoid" id="Q5AUR7"/>
<reference evidence="2" key="1">
    <citation type="journal article" date="2005" name="Nature">
        <title>Sequencing of Aspergillus nidulans and comparative analysis with A. fumigatus and A. oryzae.</title>
        <authorList>
            <person name="Galagan J.E."/>
            <person name="Calvo S.E."/>
            <person name="Cuomo C."/>
            <person name="Ma L.J."/>
            <person name="Wortman J.R."/>
            <person name="Batzoglou S."/>
            <person name="Lee S.I."/>
            <person name="Basturkmen M."/>
            <person name="Spevak C.C."/>
            <person name="Clutterbuck J."/>
            <person name="Kapitonov V."/>
            <person name="Jurka J."/>
            <person name="Scazzocchio C."/>
            <person name="Farman M."/>
            <person name="Butler J."/>
            <person name="Purcell S."/>
            <person name="Harris S."/>
            <person name="Braus G.H."/>
            <person name="Draht O."/>
            <person name="Busch S."/>
            <person name="D'Enfert C."/>
            <person name="Bouchier C."/>
            <person name="Goldman G.H."/>
            <person name="Bell-Pedersen D."/>
            <person name="Griffiths-Jones S."/>
            <person name="Doonan J.H."/>
            <person name="Yu J."/>
            <person name="Vienken K."/>
            <person name="Pain A."/>
            <person name="Freitag M."/>
            <person name="Selker E.U."/>
            <person name="Archer D.B."/>
            <person name="Penalva M.A."/>
            <person name="Oakley B.R."/>
            <person name="Momany M."/>
            <person name="Tanaka T."/>
            <person name="Kumagai T."/>
            <person name="Asai K."/>
            <person name="Machida M."/>
            <person name="Nierman W.C."/>
            <person name="Denning D.W."/>
            <person name="Caddick M."/>
            <person name="Hynes M."/>
            <person name="Paoletti M."/>
            <person name="Fischer R."/>
            <person name="Miller B."/>
            <person name="Dyer P."/>
            <person name="Sachs M.S."/>
            <person name="Osmani S.A."/>
            <person name="Birren B.W."/>
        </authorList>
    </citation>
    <scope>NUCLEOTIDE SEQUENCE [LARGE SCALE GENOMIC DNA]</scope>
    <source>
        <strain evidence="2">FGSC A4 / ATCC 38163 / CBS 112.46 / NRRL 194 / M139</strain>
    </source>
</reference>
<dbReference type="EMBL" id="BN001302">
    <property type="protein sequence ID" value="CBF73607.1"/>
    <property type="molecule type" value="Genomic_DNA"/>
</dbReference>
<dbReference type="AlphaFoldDB" id="Q5AUR7"/>
<accession>Q5AUR7</accession>
<gene>
    <name evidence="1" type="ORF">ANIA_07963</name>
</gene>
<protein>
    <submittedName>
        <fullName evidence="1">Uncharacterized protein</fullName>
    </submittedName>
</protein>
<dbReference type="RefSeq" id="XP_681232.1">
    <property type="nucleotide sequence ID" value="XM_676140.1"/>
</dbReference>
<evidence type="ECO:0000313" key="1">
    <source>
        <dbReference type="EMBL" id="CBF73607.1"/>
    </source>
</evidence>
<proteinExistence type="predicted"/>
<dbReference type="Proteomes" id="UP000000560">
    <property type="component" value="Chromosome II"/>
</dbReference>
<dbReference type="GeneID" id="2869002"/>
<accession>C8V5E0</accession>
<sequence>MCENVDRRDCTQDQGHRALIGVMGTLTDEEKNSYSGVGEVARQGMLSGRSKSKIRCEDMGEDMIDFNSFWSDNANGNAVKIWAESASGNSYLNGIKSVKTYKDIGGWGVTRQHEGIR</sequence>
<dbReference type="KEGG" id="ani:ANIA_07963"/>
<evidence type="ECO:0000313" key="2">
    <source>
        <dbReference type="Proteomes" id="UP000000560"/>
    </source>
</evidence>
<reference evidence="2" key="2">
    <citation type="journal article" date="2009" name="Fungal Genet. Biol.">
        <title>The 2008 update of the Aspergillus nidulans genome annotation: a community effort.</title>
        <authorList>
            <person name="Wortman J.R."/>
            <person name="Gilsenan J.M."/>
            <person name="Joardar V."/>
            <person name="Deegan J."/>
            <person name="Clutterbuck J."/>
            <person name="Andersen M.R."/>
            <person name="Archer D."/>
            <person name="Bencina M."/>
            <person name="Braus G."/>
            <person name="Coutinho P."/>
            <person name="von Dohren H."/>
            <person name="Doonan J."/>
            <person name="Driessen A.J."/>
            <person name="Durek P."/>
            <person name="Espeso E."/>
            <person name="Fekete E."/>
            <person name="Flipphi M."/>
            <person name="Estrada C.G."/>
            <person name="Geysens S."/>
            <person name="Goldman G."/>
            <person name="de Groot P.W."/>
            <person name="Hansen K."/>
            <person name="Harris S.D."/>
            <person name="Heinekamp T."/>
            <person name="Helmstaedt K."/>
            <person name="Henrissat B."/>
            <person name="Hofmann G."/>
            <person name="Homan T."/>
            <person name="Horio T."/>
            <person name="Horiuchi H."/>
            <person name="James S."/>
            <person name="Jones M."/>
            <person name="Karaffa L."/>
            <person name="Karanyi Z."/>
            <person name="Kato M."/>
            <person name="Keller N."/>
            <person name="Kelly D.E."/>
            <person name="Kiel J.A."/>
            <person name="Kim J.M."/>
            <person name="van der Klei I.J."/>
            <person name="Klis F.M."/>
            <person name="Kovalchuk A."/>
            <person name="Krasevec N."/>
            <person name="Kubicek C.P."/>
            <person name="Liu B."/>
            <person name="Maccabe A."/>
            <person name="Meyer V."/>
            <person name="Mirabito P."/>
            <person name="Miskei M."/>
            <person name="Mos M."/>
            <person name="Mullins J."/>
            <person name="Nelson D.R."/>
            <person name="Nielsen J."/>
            <person name="Oakley B.R."/>
            <person name="Osmani S.A."/>
            <person name="Pakula T."/>
            <person name="Paszewski A."/>
            <person name="Paulsen I."/>
            <person name="Pilsyk S."/>
            <person name="Pocsi I."/>
            <person name="Punt P.J."/>
            <person name="Ram A.F."/>
            <person name="Ren Q."/>
            <person name="Robellet X."/>
            <person name="Robson G."/>
            <person name="Seiboth B."/>
            <person name="van Solingen P."/>
            <person name="Specht T."/>
            <person name="Sun J."/>
            <person name="Taheri-Talesh N."/>
            <person name="Takeshita N."/>
            <person name="Ussery D."/>
            <person name="vanKuyk P.A."/>
            <person name="Visser H."/>
            <person name="van de Vondervoort P.J."/>
            <person name="de Vries R.P."/>
            <person name="Walton J."/>
            <person name="Xiang X."/>
            <person name="Xiong Y."/>
            <person name="Zeng A.P."/>
            <person name="Brandt B.W."/>
            <person name="Cornell M.J."/>
            <person name="van den Hondel C.A."/>
            <person name="Visser J."/>
            <person name="Oliver S.G."/>
            <person name="Turner G."/>
        </authorList>
    </citation>
    <scope>GENOME REANNOTATION</scope>
    <source>
        <strain evidence="2">FGSC A4 / ATCC 38163 / CBS 112.46 / NRRL 194 / M139</strain>
    </source>
</reference>
<dbReference type="HOGENOM" id="CLU_2084826_0_0_1"/>